<dbReference type="InterPro" id="IPR017853">
    <property type="entry name" value="GH"/>
</dbReference>
<evidence type="ECO:0000256" key="2">
    <source>
        <dbReference type="ARBA" id="ARBA00022801"/>
    </source>
</evidence>
<reference evidence="5 6" key="1">
    <citation type="submission" date="2020-04" db="EMBL/GenBank/DDBJ databases">
        <title>Acinetobacter Taxon 24.</title>
        <authorList>
            <person name="Nemec A."/>
            <person name="Radolfova-Krizova L."/>
            <person name="Higgins P.G."/>
            <person name="Spanelova P."/>
        </authorList>
    </citation>
    <scope>NUCLEOTIDE SEQUENCE [LARGE SCALE GENOMIC DNA]</scope>
    <source>
        <strain evidence="5 6">ANC 4279</strain>
    </source>
</reference>
<gene>
    <name evidence="5" type="ORF">HLH13_05010</name>
</gene>
<dbReference type="EMBL" id="JABERG010000004">
    <property type="protein sequence ID" value="NNH87085.1"/>
    <property type="molecule type" value="Genomic_DNA"/>
</dbReference>
<keyword evidence="4" id="KW-0472">Membrane</keyword>
<dbReference type="PANTHER" id="PTHR34135:SF2">
    <property type="entry name" value="LYSOZYME"/>
    <property type="match status" value="1"/>
</dbReference>
<evidence type="ECO:0000256" key="4">
    <source>
        <dbReference type="SAM" id="Phobius"/>
    </source>
</evidence>
<keyword evidence="6" id="KW-1185">Reference proteome</keyword>
<dbReference type="Pfam" id="PF01183">
    <property type="entry name" value="Glyco_hydro_25"/>
    <property type="match status" value="1"/>
</dbReference>
<organism evidence="5 6">
    <name type="scientific">Acinetobacter terrae</name>
    <dbReference type="NCBI Taxonomy" id="2731247"/>
    <lineage>
        <taxon>Bacteria</taxon>
        <taxon>Pseudomonadati</taxon>
        <taxon>Pseudomonadota</taxon>
        <taxon>Gammaproteobacteria</taxon>
        <taxon>Moraxellales</taxon>
        <taxon>Moraxellaceae</taxon>
        <taxon>Acinetobacter</taxon>
        <taxon>Acinetobacter Taxon 24</taxon>
    </lineage>
</organism>
<dbReference type="PROSITE" id="PS51904">
    <property type="entry name" value="GLYCOSYL_HYDROL_F25_2"/>
    <property type="match status" value="1"/>
</dbReference>
<protein>
    <submittedName>
        <fullName evidence="5">Glycoside hydrolase family 25 protein</fullName>
    </submittedName>
</protein>
<keyword evidence="2 5" id="KW-0378">Hydrolase</keyword>
<comment type="caution">
    <text evidence="5">The sequence shown here is derived from an EMBL/GenBank/DDBJ whole genome shotgun (WGS) entry which is preliminary data.</text>
</comment>
<dbReference type="Proteomes" id="UP000546536">
    <property type="component" value="Unassembled WGS sequence"/>
</dbReference>
<dbReference type="GO" id="GO:0016787">
    <property type="term" value="F:hydrolase activity"/>
    <property type="evidence" value="ECO:0007669"/>
    <property type="project" value="UniProtKB-KW"/>
</dbReference>
<accession>A0ABX1V0E5</accession>
<name>A0ABX1V0E5_9GAMM</name>
<keyword evidence="4" id="KW-0812">Transmembrane</keyword>
<dbReference type="SMART" id="SM00641">
    <property type="entry name" value="Glyco_25"/>
    <property type="match status" value="1"/>
</dbReference>
<evidence type="ECO:0000256" key="3">
    <source>
        <dbReference type="ARBA" id="ARBA00023295"/>
    </source>
</evidence>
<proteinExistence type="inferred from homology"/>
<keyword evidence="4" id="KW-1133">Transmembrane helix</keyword>
<evidence type="ECO:0000313" key="5">
    <source>
        <dbReference type="EMBL" id="NNH87085.1"/>
    </source>
</evidence>
<dbReference type="RefSeq" id="WP_171543974.1">
    <property type="nucleotide sequence ID" value="NZ_JABERG010000004.1"/>
</dbReference>
<evidence type="ECO:0000313" key="6">
    <source>
        <dbReference type="Proteomes" id="UP000546536"/>
    </source>
</evidence>
<keyword evidence="3" id="KW-0326">Glycosidase</keyword>
<dbReference type="InterPro" id="IPR018077">
    <property type="entry name" value="Glyco_hydro_fam25_subgr"/>
</dbReference>
<sequence>MPKKRLAPNSHKKLYASCAGLVLICVAIVVYVFILHHNPASAQEYPVKGFDVSHHQGDIQWKQISPKNYQFVYLKATEGGDFKDRKFQDYWLKARENGLMVGAYHFYRLCRDGEIQAQNFIETVPNKADALPPVIDLEYDSNCINTYTKEQLLKEIQIMHDRLYQHYGKQPIFYISKSFYNIILAGEFSKTPLWVREYQGKPDLKGKPKWLFWQHTNQGTIKGIAKAVDLNVFNGDESDWTSFLQRNDIHPLKNVENLPKKQQDKSTFSSK</sequence>
<comment type="similarity">
    <text evidence="1">Belongs to the glycosyl hydrolase 25 family.</text>
</comment>
<dbReference type="InterPro" id="IPR002053">
    <property type="entry name" value="Glyco_hydro_25"/>
</dbReference>
<dbReference type="SUPFAM" id="SSF51445">
    <property type="entry name" value="(Trans)glycosidases"/>
    <property type="match status" value="1"/>
</dbReference>
<evidence type="ECO:0000256" key="1">
    <source>
        <dbReference type="ARBA" id="ARBA00010646"/>
    </source>
</evidence>
<dbReference type="Gene3D" id="3.20.20.80">
    <property type="entry name" value="Glycosidases"/>
    <property type="match status" value="1"/>
</dbReference>
<dbReference type="CDD" id="cd06413">
    <property type="entry name" value="GH25_muramidase_1"/>
    <property type="match status" value="1"/>
</dbReference>
<dbReference type="PANTHER" id="PTHR34135">
    <property type="entry name" value="LYSOZYME"/>
    <property type="match status" value="1"/>
</dbReference>
<feature type="transmembrane region" description="Helical" evidence="4">
    <location>
        <begin position="14"/>
        <end position="34"/>
    </location>
</feature>